<comment type="similarity">
    <text evidence="2 13">Belongs to the class-I aminoacyl-tRNA synthetase family.</text>
</comment>
<evidence type="ECO:0000256" key="6">
    <source>
        <dbReference type="ARBA" id="ARBA00022723"/>
    </source>
</evidence>
<dbReference type="PRINTS" id="PR00983">
    <property type="entry name" value="TRNASYNTHCYS"/>
</dbReference>
<dbReference type="eggNOG" id="COG0215">
    <property type="taxonomic scope" value="Bacteria"/>
</dbReference>
<dbReference type="KEGG" id="stai:STAIW_v1c00300"/>
<dbReference type="InterPro" id="IPR024909">
    <property type="entry name" value="Cys-tRNA/MSH_ligase"/>
</dbReference>
<evidence type="ECO:0000256" key="12">
    <source>
        <dbReference type="ARBA" id="ARBA00047398"/>
    </source>
</evidence>
<evidence type="ECO:0000256" key="1">
    <source>
        <dbReference type="ARBA" id="ARBA00004496"/>
    </source>
</evidence>
<evidence type="ECO:0000313" key="16">
    <source>
        <dbReference type="EMBL" id="AGR40727.1"/>
    </source>
</evidence>
<feature type="binding site" evidence="13">
    <location>
        <position position="24"/>
    </location>
    <ligand>
        <name>Zn(2+)</name>
        <dbReference type="ChEBI" id="CHEBI:29105"/>
    </ligand>
</feature>
<dbReference type="InterPro" id="IPR014729">
    <property type="entry name" value="Rossmann-like_a/b/a_fold"/>
</dbReference>
<dbReference type="InterPro" id="IPR009080">
    <property type="entry name" value="tRNAsynth_Ia_anticodon-bd"/>
</dbReference>
<dbReference type="InterPro" id="IPR032678">
    <property type="entry name" value="tRNA-synt_1_cat_dom"/>
</dbReference>
<keyword evidence="17" id="KW-1185">Reference proteome</keyword>
<feature type="binding site" evidence="13">
    <location>
        <position position="264"/>
    </location>
    <ligand>
        <name>ATP</name>
        <dbReference type="ChEBI" id="CHEBI:30616"/>
    </ligand>
</feature>
<evidence type="ECO:0000313" key="17">
    <source>
        <dbReference type="Proteomes" id="UP000014984"/>
    </source>
</evidence>
<dbReference type="PATRIC" id="fig|1276220.3.peg.29"/>
<accession>S5LYK4</accession>
<sequence length="443" mass="52075">MKLYDSLTTELKMIDVPKVCIYTCGPTVYDYIHIGNARPLILTDLIIKYLEHREIKYKYLLNITDIDDKIIKKSMEMNISEENLSQKYTKAFLEDLEALNITKPTDIIPISSKINEILKFINELIEKDYAYEIKGNVYFNIARWEKKYGNLSKQNINQLEIGNRVEEDLNKKNPQDFVLWKKTSEGKKWLSKWSLGRPGWHTECALLIDNYFKAPIDIHVGGIDLKFPHHENERIQYLAKNLRELSTVWLHNGHVSLENTKMSKSLNNTILVRDFINDYGINVLRYIFLNSNYKQPLNITKELILQSSEWVEKVDNLLRTINWLTKIGEVILTNKTPIDDNFNSHKYITRFRAFIKDDLNTPLIISLINEMTKNINKQLKNKMVDLTYIKLLTLLKILGFSFEIPNLSKNDVEMIRKWNELKLAKNFTKADKIREILKKGKII</sequence>
<protein>
    <recommendedName>
        <fullName evidence="13">Cysteine--tRNA ligase</fullName>
        <ecNumber evidence="13">6.1.1.16</ecNumber>
    </recommendedName>
    <alternativeName>
        <fullName evidence="13">Cysteinyl-tRNA synthetase</fullName>
        <shortName evidence="13">CysRS</shortName>
    </alternativeName>
</protein>
<feature type="binding site" evidence="13">
    <location>
        <position position="204"/>
    </location>
    <ligand>
        <name>Zn(2+)</name>
        <dbReference type="ChEBI" id="CHEBI:29105"/>
    </ligand>
</feature>
<dbReference type="GO" id="GO:0004817">
    <property type="term" value="F:cysteine-tRNA ligase activity"/>
    <property type="evidence" value="ECO:0007669"/>
    <property type="project" value="UniProtKB-UniRule"/>
</dbReference>
<dbReference type="GO" id="GO:0006423">
    <property type="term" value="P:cysteinyl-tRNA aminoacylation"/>
    <property type="evidence" value="ECO:0007669"/>
    <property type="project" value="UniProtKB-UniRule"/>
</dbReference>
<keyword evidence="11 13" id="KW-0030">Aminoacyl-tRNA synthetase</keyword>
<dbReference type="InterPro" id="IPR015803">
    <property type="entry name" value="Cys-tRNA-ligase"/>
</dbReference>
<keyword evidence="5 13" id="KW-0436">Ligase</keyword>
<keyword evidence="9 13" id="KW-0067">ATP-binding</keyword>
<keyword evidence="4 13" id="KW-0963">Cytoplasm</keyword>
<dbReference type="GO" id="GO:0008270">
    <property type="term" value="F:zinc ion binding"/>
    <property type="evidence" value="ECO:0007669"/>
    <property type="project" value="UniProtKB-UniRule"/>
</dbReference>
<evidence type="ECO:0000256" key="8">
    <source>
        <dbReference type="ARBA" id="ARBA00022833"/>
    </source>
</evidence>
<dbReference type="SUPFAM" id="SSF47323">
    <property type="entry name" value="Anticodon-binding domain of a subclass of class I aminoacyl-tRNA synthetases"/>
    <property type="match status" value="1"/>
</dbReference>
<reference evidence="16 17" key="1">
    <citation type="journal article" date="2013" name="Genome Biol. Evol.">
        <title>Comparison of metabolic capacities and inference of gene content evolution in mosquito-associated Spiroplasma diminutum and S. taiwanense.</title>
        <authorList>
            <person name="Lo W.S."/>
            <person name="Ku C."/>
            <person name="Chen L.L."/>
            <person name="Chang T.H."/>
            <person name="Kuo C.H."/>
        </authorList>
    </citation>
    <scope>NUCLEOTIDE SEQUENCE [LARGE SCALE GENOMIC DNA]</scope>
    <source>
        <strain evidence="16">CT-1</strain>
    </source>
</reference>
<evidence type="ECO:0000256" key="13">
    <source>
        <dbReference type="HAMAP-Rule" id="MF_00041"/>
    </source>
</evidence>
<feature type="domain" description="tRNA synthetases class I catalytic" evidence="14">
    <location>
        <begin position="14"/>
        <end position="307"/>
    </location>
</feature>
<comment type="subcellular location">
    <subcellularLocation>
        <location evidence="1 13">Cytoplasm</location>
    </subcellularLocation>
</comment>
<evidence type="ECO:0000259" key="15">
    <source>
        <dbReference type="Pfam" id="PF09190"/>
    </source>
</evidence>
<dbReference type="STRING" id="1276220.STAIW_v1c00300"/>
<dbReference type="InterPro" id="IPR015273">
    <property type="entry name" value="Cys-tRNA-synt_Ia_DALR"/>
</dbReference>
<gene>
    <name evidence="13 16" type="primary">cysS</name>
    <name evidence="16" type="ORF">STAIW_v1c00300</name>
</gene>
<dbReference type="EMBL" id="CP005074">
    <property type="protein sequence ID" value="AGR40727.1"/>
    <property type="molecule type" value="Genomic_DNA"/>
</dbReference>
<organism evidence="16 17">
    <name type="scientific">Spiroplasma taiwanense CT-1</name>
    <dbReference type="NCBI Taxonomy" id="1276220"/>
    <lineage>
        <taxon>Bacteria</taxon>
        <taxon>Bacillati</taxon>
        <taxon>Mycoplasmatota</taxon>
        <taxon>Mollicutes</taxon>
        <taxon>Entomoplasmatales</taxon>
        <taxon>Spiroplasmataceae</taxon>
        <taxon>Spiroplasma</taxon>
    </lineage>
</organism>
<proteinExistence type="inferred from homology"/>
<dbReference type="EC" id="6.1.1.16" evidence="13"/>
<comment type="cofactor">
    <cofactor evidence="13">
        <name>Zn(2+)</name>
        <dbReference type="ChEBI" id="CHEBI:29105"/>
    </cofactor>
    <text evidence="13">Binds 1 zinc ion per subunit.</text>
</comment>
<feature type="binding site" evidence="13">
    <location>
        <position position="229"/>
    </location>
    <ligand>
        <name>Zn(2+)</name>
        <dbReference type="ChEBI" id="CHEBI:29105"/>
    </ligand>
</feature>
<keyword evidence="8 13" id="KW-0862">Zinc</keyword>
<dbReference type="Proteomes" id="UP000014984">
    <property type="component" value="Chromosome"/>
</dbReference>
<keyword evidence="10 13" id="KW-0648">Protein biosynthesis</keyword>
<name>S5LYK4_9MOLU</name>
<dbReference type="RefSeq" id="WP_020833866.1">
    <property type="nucleotide sequence ID" value="NC_021846.1"/>
</dbReference>
<evidence type="ECO:0000256" key="7">
    <source>
        <dbReference type="ARBA" id="ARBA00022741"/>
    </source>
</evidence>
<dbReference type="Pfam" id="PF09190">
    <property type="entry name" value="DALR_2"/>
    <property type="match status" value="1"/>
</dbReference>
<dbReference type="Pfam" id="PF01406">
    <property type="entry name" value="tRNA-synt_1e"/>
    <property type="match status" value="1"/>
</dbReference>
<dbReference type="HOGENOM" id="CLU_013528_0_0_14"/>
<evidence type="ECO:0000256" key="10">
    <source>
        <dbReference type="ARBA" id="ARBA00022917"/>
    </source>
</evidence>
<evidence type="ECO:0000256" key="2">
    <source>
        <dbReference type="ARBA" id="ARBA00005594"/>
    </source>
</evidence>
<evidence type="ECO:0000259" key="14">
    <source>
        <dbReference type="Pfam" id="PF01406"/>
    </source>
</evidence>
<keyword evidence="6 13" id="KW-0479">Metal-binding</keyword>
<evidence type="ECO:0000256" key="3">
    <source>
        <dbReference type="ARBA" id="ARBA00011245"/>
    </source>
</evidence>
<feature type="short sequence motif" description="'HIGH' region" evidence="13">
    <location>
        <begin position="26"/>
        <end position="36"/>
    </location>
</feature>
<dbReference type="Gene3D" id="3.40.50.620">
    <property type="entry name" value="HUPs"/>
    <property type="match status" value="1"/>
</dbReference>
<feature type="short sequence motif" description="'KMSKS' region" evidence="13">
    <location>
        <begin position="261"/>
        <end position="265"/>
    </location>
</feature>
<dbReference type="Gene3D" id="1.20.120.1910">
    <property type="entry name" value="Cysteine-tRNA ligase, C-terminal anti-codon recognition domain"/>
    <property type="match status" value="1"/>
</dbReference>
<dbReference type="GO" id="GO:0005829">
    <property type="term" value="C:cytosol"/>
    <property type="evidence" value="ECO:0007669"/>
    <property type="project" value="TreeGrafter"/>
</dbReference>
<feature type="domain" description="Cysteinyl-tRNA synthetase class Ia DALR" evidence="15">
    <location>
        <begin position="350"/>
        <end position="402"/>
    </location>
</feature>
<keyword evidence="7 13" id="KW-0547">Nucleotide-binding</keyword>
<evidence type="ECO:0000256" key="4">
    <source>
        <dbReference type="ARBA" id="ARBA00022490"/>
    </source>
</evidence>
<dbReference type="SUPFAM" id="SSF52374">
    <property type="entry name" value="Nucleotidylyl transferase"/>
    <property type="match status" value="1"/>
</dbReference>
<dbReference type="NCBIfam" id="TIGR00435">
    <property type="entry name" value="cysS"/>
    <property type="match status" value="1"/>
</dbReference>
<comment type="subunit">
    <text evidence="3 13">Monomer.</text>
</comment>
<dbReference type="CDD" id="cd00672">
    <property type="entry name" value="CysRS_core"/>
    <property type="match status" value="1"/>
</dbReference>
<dbReference type="HAMAP" id="MF_00041">
    <property type="entry name" value="Cys_tRNA_synth"/>
    <property type="match status" value="1"/>
</dbReference>
<dbReference type="AlphaFoldDB" id="S5LYK4"/>
<dbReference type="OrthoDB" id="9815130at2"/>
<evidence type="ECO:0000256" key="11">
    <source>
        <dbReference type="ARBA" id="ARBA00023146"/>
    </source>
</evidence>
<dbReference type="GO" id="GO:0005524">
    <property type="term" value="F:ATP binding"/>
    <property type="evidence" value="ECO:0007669"/>
    <property type="project" value="UniProtKB-UniRule"/>
</dbReference>
<feature type="binding site" evidence="13">
    <location>
        <position position="233"/>
    </location>
    <ligand>
        <name>Zn(2+)</name>
        <dbReference type="ChEBI" id="CHEBI:29105"/>
    </ligand>
</feature>
<dbReference type="PANTHER" id="PTHR10890:SF3">
    <property type="entry name" value="CYSTEINE--TRNA LIGASE, CYTOPLASMIC"/>
    <property type="match status" value="1"/>
</dbReference>
<dbReference type="PANTHER" id="PTHR10890">
    <property type="entry name" value="CYSTEINYL-TRNA SYNTHETASE"/>
    <property type="match status" value="1"/>
</dbReference>
<evidence type="ECO:0000256" key="5">
    <source>
        <dbReference type="ARBA" id="ARBA00022598"/>
    </source>
</evidence>
<evidence type="ECO:0000256" key="9">
    <source>
        <dbReference type="ARBA" id="ARBA00022840"/>
    </source>
</evidence>
<comment type="catalytic activity">
    <reaction evidence="12 13">
        <text>tRNA(Cys) + L-cysteine + ATP = L-cysteinyl-tRNA(Cys) + AMP + diphosphate</text>
        <dbReference type="Rhea" id="RHEA:17773"/>
        <dbReference type="Rhea" id="RHEA-COMP:9661"/>
        <dbReference type="Rhea" id="RHEA-COMP:9679"/>
        <dbReference type="ChEBI" id="CHEBI:30616"/>
        <dbReference type="ChEBI" id="CHEBI:33019"/>
        <dbReference type="ChEBI" id="CHEBI:35235"/>
        <dbReference type="ChEBI" id="CHEBI:78442"/>
        <dbReference type="ChEBI" id="CHEBI:78517"/>
        <dbReference type="ChEBI" id="CHEBI:456215"/>
        <dbReference type="EC" id="6.1.1.16"/>
    </reaction>
</comment>